<dbReference type="RefSeq" id="XP_023628091.1">
    <property type="nucleotide sequence ID" value="XM_023772323.1"/>
</dbReference>
<dbReference type="EMBL" id="FJUY01000010">
    <property type="protein sequence ID" value="CZT21202.1"/>
    <property type="molecule type" value="Genomic_DNA"/>
</dbReference>
<evidence type="ECO:0000313" key="2">
    <source>
        <dbReference type="EMBL" id="CZT21202.1"/>
    </source>
</evidence>
<proteinExistence type="predicted"/>
<keyword evidence="3" id="KW-1185">Reference proteome</keyword>
<dbReference type="Proteomes" id="UP000225277">
    <property type="component" value="Unassembled WGS sequence"/>
</dbReference>
<evidence type="ECO:0000256" key="1">
    <source>
        <dbReference type="SAM" id="SignalP"/>
    </source>
</evidence>
<organism evidence="2 3">
    <name type="scientific">Ramularia collo-cygni</name>
    <dbReference type="NCBI Taxonomy" id="112498"/>
    <lineage>
        <taxon>Eukaryota</taxon>
        <taxon>Fungi</taxon>
        <taxon>Dikarya</taxon>
        <taxon>Ascomycota</taxon>
        <taxon>Pezizomycotina</taxon>
        <taxon>Dothideomycetes</taxon>
        <taxon>Dothideomycetidae</taxon>
        <taxon>Mycosphaerellales</taxon>
        <taxon>Mycosphaerellaceae</taxon>
        <taxon>Ramularia</taxon>
    </lineage>
</organism>
<dbReference type="OrthoDB" id="5403445at2759"/>
<evidence type="ECO:0000313" key="3">
    <source>
        <dbReference type="Proteomes" id="UP000225277"/>
    </source>
</evidence>
<reference evidence="2 3" key="1">
    <citation type="submission" date="2016-03" db="EMBL/GenBank/DDBJ databases">
        <authorList>
            <person name="Ploux O."/>
        </authorList>
    </citation>
    <scope>NUCLEOTIDE SEQUENCE [LARGE SCALE GENOMIC DNA]</scope>
    <source>
        <strain evidence="2 3">URUG2</strain>
    </source>
</reference>
<protein>
    <submittedName>
        <fullName evidence="2">Uncharacterized protein</fullName>
    </submittedName>
</protein>
<accession>A0A2D3UUB4</accession>
<sequence length="152" mass="15633">MKQTLLSTLALATAFCSIPALAQKPGPIKLPGLGTCPDECVSIRNPAGGALLACCGTAEGCIDCAPDCIAVCNGGTGFYGSCTDLGGDVENTCTKGCETFCETEVSLSVNFVRFGGFFKRIEADAVIQDYTVCTISGQYVDPVPEGCPDPNA</sequence>
<feature type="signal peptide" evidence="1">
    <location>
        <begin position="1"/>
        <end position="22"/>
    </location>
</feature>
<gene>
    <name evidence="2" type="ORF">RCC_07064</name>
</gene>
<dbReference type="AlphaFoldDB" id="A0A2D3UUB4"/>
<feature type="chain" id="PRO_5013891451" evidence="1">
    <location>
        <begin position="23"/>
        <end position="152"/>
    </location>
</feature>
<name>A0A2D3UUB4_9PEZI</name>
<keyword evidence="1" id="KW-0732">Signal</keyword>
<dbReference type="GeneID" id="35602185"/>